<gene>
    <name evidence="2" type="ORF">D9O40_09010</name>
</gene>
<dbReference type="Gene3D" id="3.30.420.10">
    <property type="entry name" value="Ribonuclease H-like superfamily/Ribonuclease H"/>
    <property type="match status" value="1"/>
</dbReference>
<dbReference type="EMBL" id="RFAQ01000023">
    <property type="protein sequence ID" value="RMD01098.1"/>
    <property type="molecule type" value="Genomic_DNA"/>
</dbReference>
<name>A0A3M0T263_9CLOT</name>
<dbReference type="AlphaFoldDB" id="A0A3M0T263"/>
<organism evidence="2 3">
    <name type="scientific">Clostridium autoethanogenum</name>
    <dbReference type="NCBI Taxonomy" id="84023"/>
    <lineage>
        <taxon>Bacteria</taxon>
        <taxon>Bacillati</taxon>
        <taxon>Bacillota</taxon>
        <taxon>Clostridia</taxon>
        <taxon>Eubacteriales</taxon>
        <taxon>Clostridiaceae</taxon>
        <taxon>Clostridium</taxon>
    </lineage>
</organism>
<sequence>MVKKGFNISYATVKRIVKEICEKHKEAFIRQEYDYGDVCEFDWGEVKLNIGEEGFKKYQMAVFTAAKSNYRFAMLFKSQDTPAFQQAHADFFEHCQGSFRSMVYDNMKVAVRKFVGPYEKEPTKALMGLSIYYGFNFRFCNIAAGNEKGHVERSVEFVRRKAFKIRESFDSISDANKHLLECCMQINSKPISNDTVPLEVFHQEKVHLNPHLPTFESCIALEYRVDKYSTIIISQNHYSVPDFLVGKMLLVKVYTDKIVIYHENIIVAVHKRSYLNHSWNIQLKHYLKHYLKTLYKKPGALHKSTALL</sequence>
<evidence type="ECO:0000313" key="2">
    <source>
        <dbReference type="EMBL" id="RMD01098.1"/>
    </source>
</evidence>
<dbReference type="Pfam" id="PF22483">
    <property type="entry name" value="Mu-transpos_C_2"/>
    <property type="match status" value="1"/>
</dbReference>
<dbReference type="PANTHER" id="PTHR35004:SF7">
    <property type="entry name" value="INTEGRASE PROTEIN"/>
    <property type="match status" value="1"/>
</dbReference>
<evidence type="ECO:0000259" key="1">
    <source>
        <dbReference type="Pfam" id="PF22483"/>
    </source>
</evidence>
<proteinExistence type="predicted"/>
<dbReference type="GO" id="GO:0003676">
    <property type="term" value="F:nucleic acid binding"/>
    <property type="evidence" value="ECO:0007669"/>
    <property type="project" value="InterPro"/>
</dbReference>
<dbReference type="InterPro" id="IPR054353">
    <property type="entry name" value="IstA-like_C"/>
</dbReference>
<protein>
    <submittedName>
        <fullName evidence="2">Transposase</fullName>
    </submittedName>
</protein>
<dbReference type="Proteomes" id="UP000277999">
    <property type="component" value="Unassembled WGS sequence"/>
</dbReference>
<reference evidence="2 3" key="1">
    <citation type="submission" date="2018-10" db="EMBL/GenBank/DDBJ databases">
        <title>Genome-centric metagenomics revealed C2 chemical producing, CO utilizing Clostridium with novel acetogenic gene cluster.</title>
        <authorList>
            <person name="Kang H."/>
            <person name="Park B."/>
            <person name="Choi I.G."/>
            <person name="Chang I.S."/>
        </authorList>
    </citation>
    <scope>NUCLEOTIDE SEQUENCE [LARGE SCALE GENOMIC DNA]</scope>
    <source>
        <strain evidence="2 3">H21-9</strain>
    </source>
</reference>
<accession>A0A3M0T263</accession>
<feature type="domain" description="Transposase for insertion sequence element IS21-like C-terminal" evidence="1">
    <location>
        <begin position="214"/>
        <end position="279"/>
    </location>
</feature>
<comment type="caution">
    <text evidence="2">The sequence shown here is derived from an EMBL/GenBank/DDBJ whole genome shotgun (WGS) entry which is preliminary data.</text>
</comment>
<evidence type="ECO:0000313" key="3">
    <source>
        <dbReference type="Proteomes" id="UP000277999"/>
    </source>
</evidence>
<dbReference type="PANTHER" id="PTHR35004">
    <property type="entry name" value="TRANSPOSASE RV3428C-RELATED"/>
    <property type="match status" value="1"/>
</dbReference>
<dbReference type="InterPro" id="IPR036397">
    <property type="entry name" value="RNaseH_sf"/>
</dbReference>